<dbReference type="GeneID" id="114325942"/>
<comment type="similarity">
    <text evidence="4">Belongs to the PP2C family.</text>
</comment>
<dbReference type="PROSITE" id="PS01032">
    <property type="entry name" value="PPM_1"/>
    <property type="match status" value="1"/>
</dbReference>
<dbReference type="InterPro" id="IPR036457">
    <property type="entry name" value="PPM-type-like_dom_sf"/>
</dbReference>
<dbReference type="SMART" id="SM00332">
    <property type="entry name" value="PP2Cc"/>
    <property type="match status" value="1"/>
</dbReference>
<dbReference type="Pfam" id="PF00481">
    <property type="entry name" value="PP2C"/>
    <property type="match status" value="1"/>
</dbReference>
<keyword evidence="3 4" id="KW-0904">Protein phosphatase</keyword>
<sequence>MANKDDYLTYYREFFENFAQTVNPNDQLPVKLAGYKLVNVEIVGGIIDWTTQYLSQKKCPPNLFAPLIKIIIDEIRKACKKHPVNCGFNPGDNAYEPLKLMQTVMAKTNEVCLRYLDNSMLCSLPSPDTGTPYCITSVCAIKNTRRRMEDRHVVIHDLNTMFNIQEASPSSYYAVFDGHAGHDAAAYSSAHLHQFLAENKCFASNPKQALLDAFCKTDALFIDKCKVEHFSSGATAVVALLRPKEKMLYVAWAGDSQAVLVSRRRALQIVNPHKPCREDERERIEKRGGCVILWGTWRVNGQLAVSRAIGDPEYKPFVIAVPDIQEIMLDNDDFLVLACDGLWDIISEGTVARTVYNLVTENPGKSYFRTIASDLSFLGFAVLYLKKF</sequence>
<evidence type="ECO:0000313" key="7">
    <source>
        <dbReference type="Proteomes" id="UP001652700"/>
    </source>
</evidence>
<evidence type="ECO:0000256" key="2">
    <source>
        <dbReference type="ARBA" id="ARBA00022801"/>
    </source>
</evidence>
<evidence type="ECO:0000256" key="4">
    <source>
        <dbReference type="RuleBase" id="RU003465"/>
    </source>
</evidence>
<dbReference type="PANTHER" id="PTHR13832:SF818">
    <property type="entry name" value="SD03870P"/>
    <property type="match status" value="1"/>
</dbReference>
<keyword evidence="1" id="KW-0479">Metal-binding</keyword>
<dbReference type="Proteomes" id="UP001652700">
    <property type="component" value="Unplaced"/>
</dbReference>
<accession>A0ABM5ICM0</accession>
<keyword evidence="7" id="KW-1185">Reference proteome</keyword>
<dbReference type="SUPFAM" id="SSF81606">
    <property type="entry name" value="PP2C-like"/>
    <property type="match status" value="1"/>
</dbReference>
<evidence type="ECO:0000256" key="1">
    <source>
        <dbReference type="ARBA" id="ARBA00022723"/>
    </source>
</evidence>
<evidence type="ECO:0000256" key="3">
    <source>
        <dbReference type="ARBA" id="ARBA00022912"/>
    </source>
</evidence>
<reference evidence="6" key="1">
    <citation type="submission" date="2025-05" db="UniProtKB">
        <authorList>
            <consortium name="EnsemblMetazoa"/>
        </authorList>
    </citation>
    <scope>IDENTIFICATION</scope>
</reference>
<dbReference type="RefSeq" id="XP_028129900.2">
    <property type="nucleotide sequence ID" value="XM_028274099.2"/>
</dbReference>
<feature type="domain" description="PPM-type phosphatase" evidence="5">
    <location>
        <begin position="132"/>
        <end position="388"/>
    </location>
</feature>
<name>A0ABM5ICM0_DIAVI</name>
<dbReference type="CDD" id="cd00143">
    <property type="entry name" value="PP2Cc"/>
    <property type="match status" value="1"/>
</dbReference>
<dbReference type="Gene3D" id="3.60.40.10">
    <property type="entry name" value="PPM-type phosphatase domain"/>
    <property type="match status" value="1"/>
</dbReference>
<dbReference type="EnsemblMetazoa" id="XM_028274099.2">
    <property type="protein sequence ID" value="XP_028129900.2"/>
    <property type="gene ID" value="LOC114325942"/>
</dbReference>
<dbReference type="PANTHER" id="PTHR13832">
    <property type="entry name" value="PROTEIN PHOSPHATASE 2C"/>
    <property type="match status" value="1"/>
</dbReference>
<evidence type="ECO:0000313" key="6">
    <source>
        <dbReference type="EnsemblMetazoa" id="XP_028129900.2"/>
    </source>
</evidence>
<dbReference type="InterPro" id="IPR000222">
    <property type="entry name" value="PP2C_BS"/>
</dbReference>
<keyword evidence="2 4" id="KW-0378">Hydrolase</keyword>
<dbReference type="InterPro" id="IPR015655">
    <property type="entry name" value="PP2C"/>
</dbReference>
<evidence type="ECO:0000259" key="5">
    <source>
        <dbReference type="PROSITE" id="PS51746"/>
    </source>
</evidence>
<dbReference type="PROSITE" id="PS51746">
    <property type="entry name" value="PPM_2"/>
    <property type="match status" value="1"/>
</dbReference>
<protein>
    <recommendedName>
        <fullName evidence="5">PPM-type phosphatase domain-containing protein</fullName>
    </recommendedName>
</protein>
<organism evidence="6 7">
    <name type="scientific">Diabrotica virgifera virgifera</name>
    <name type="common">western corn rootworm</name>
    <dbReference type="NCBI Taxonomy" id="50390"/>
    <lineage>
        <taxon>Eukaryota</taxon>
        <taxon>Metazoa</taxon>
        <taxon>Ecdysozoa</taxon>
        <taxon>Arthropoda</taxon>
        <taxon>Hexapoda</taxon>
        <taxon>Insecta</taxon>
        <taxon>Pterygota</taxon>
        <taxon>Neoptera</taxon>
        <taxon>Endopterygota</taxon>
        <taxon>Coleoptera</taxon>
        <taxon>Polyphaga</taxon>
        <taxon>Cucujiformia</taxon>
        <taxon>Chrysomeloidea</taxon>
        <taxon>Chrysomelidae</taxon>
        <taxon>Galerucinae</taxon>
        <taxon>Diabroticina</taxon>
        <taxon>Diabroticites</taxon>
        <taxon>Diabrotica</taxon>
    </lineage>
</organism>
<dbReference type="InterPro" id="IPR001932">
    <property type="entry name" value="PPM-type_phosphatase-like_dom"/>
</dbReference>
<proteinExistence type="inferred from homology"/>